<keyword evidence="4" id="KW-0391">Immunity</keyword>
<dbReference type="CDD" id="cd01851">
    <property type="entry name" value="GBP"/>
    <property type="match status" value="1"/>
</dbReference>
<dbReference type="PANTHER" id="PTHR10751">
    <property type="entry name" value="GUANYLATE BINDING PROTEIN"/>
    <property type="match status" value="1"/>
</dbReference>
<sequence length="630" mass="70738">MASDIRMPEPVCLIENSQTKGLAVHQEALQVLSEITQPVVVVAITGLYRTGKSYLMNRLAGQRKGFSLGSGVQSHTKGIWMWCVPHPCQPEHTLVLLDTEGLGDVEKGDSKNDTWIFVLAVLLSSTLIYNSKGTIDQQAMDQLHQLSSYAMKLAGHVKLKAAPKASEDEPEDSEKIVLFLPTFIWAVRDFTLQLELDGEEISEDEYLENALKLKAGSSPETQRYNQPRECIRQFFPRRKCFVFDQPARKRDLVRLEELEDDEIDPEFQQQVEKFCSHVWETSALKTIPGGHVITGNLLGKLAATYVETIRSGAVPCLESAVLALAKIENAAAVKEAVALYQRLMAQQVKLPTETAEELLELHGQCERETLDLFTARALEDGVSAFREDLMRQVEAIKVKFCEDNEQASRDKCQAALKDLFKDMEERICGGVYFASGGYQLFKDDQQARVEKYQQLPGKGVKGMEKAEVLNDFFASVFTGKCLSHTAQVTEGRDWENAEPPAVGEDQVREYLRNLKVHKSMGPDELHPWVLRELADEVARPLSIIFEKSWQSGEVPADWKRGNITPIFKEGKKEEPGNYRPVSLTSMPGKIMEQTLLETMLRHMENEVVIGDSQHGFTKGKSCLNKFGGLL</sequence>
<dbReference type="PROSITE" id="PS51715">
    <property type="entry name" value="G_GB1_RHD3"/>
    <property type="match status" value="1"/>
</dbReference>
<evidence type="ECO:0000256" key="5">
    <source>
        <dbReference type="ARBA" id="ARBA00023134"/>
    </source>
</evidence>
<keyword evidence="3" id="KW-0378">Hydrolase</keyword>
<evidence type="ECO:0000256" key="4">
    <source>
        <dbReference type="ARBA" id="ARBA00022859"/>
    </source>
</evidence>
<dbReference type="Pfam" id="PF02841">
    <property type="entry name" value="GBP_C"/>
    <property type="match status" value="1"/>
</dbReference>
<comment type="caution">
    <text evidence="8">The sequence shown here is derived from an EMBL/GenBank/DDBJ whole genome shotgun (WGS) entry which is preliminary data.</text>
</comment>
<dbReference type="GO" id="GO:0045087">
    <property type="term" value="P:innate immune response"/>
    <property type="evidence" value="ECO:0007669"/>
    <property type="project" value="UniProtKB-KW"/>
</dbReference>
<protein>
    <submittedName>
        <fullName evidence="8">Guanylate-binding protein 1-like</fullName>
    </submittedName>
</protein>
<evidence type="ECO:0000256" key="3">
    <source>
        <dbReference type="ARBA" id="ARBA00022801"/>
    </source>
</evidence>
<evidence type="ECO:0000256" key="6">
    <source>
        <dbReference type="PROSITE-ProRule" id="PRU01052"/>
    </source>
</evidence>
<dbReference type="EMBL" id="BAAFJT010000033">
    <property type="protein sequence ID" value="GAB0201728.1"/>
    <property type="molecule type" value="Genomic_DNA"/>
</dbReference>
<keyword evidence="5" id="KW-0342">GTP-binding</keyword>
<evidence type="ECO:0000313" key="8">
    <source>
        <dbReference type="EMBL" id="GAB0201728.1"/>
    </source>
</evidence>
<dbReference type="InterPro" id="IPR036543">
    <property type="entry name" value="Guanylate-bd_C_sf"/>
</dbReference>
<keyword evidence="1" id="KW-0399">Innate immunity</keyword>
<dbReference type="InterPro" id="IPR037684">
    <property type="entry name" value="GBP_C"/>
</dbReference>
<dbReference type="SUPFAM" id="SSF48340">
    <property type="entry name" value="Interferon-induced guanylate-binding protein 1 (GBP1), C-terminal domain"/>
    <property type="match status" value="1"/>
</dbReference>
<dbReference type="SUPFAM" id="SSF52540">
    <property type="entry name" value="P-loop containing nucleoside triphosphate hydrolases"/>
    <property type="match status" value="1"/>
</dbReference>
<evidence type="ECO:0000259" key="7">
    <source>
        <dbReference type="PROSITE" id="PS51715"/>
    </source>
</evidence>
<proteinExistence type="inferred from homology"/>
<dbReference type="Gene3D" id="1.20.1000.10">
    <property type="entry name" value="Guanylate-binding protein, C-terminal domain"/>
    <property type="match status" value="1"/>
</dbReference>
<dbReference type="GO" id="GO:0016787">
    <property type="term" value="F:hydrolase activity"/>
    <property type="evidence" value="ECO:0007669"/>
    <property type="project" value="UniProtKB-KW"/>
</dbReference>
<dbReference type="InterPro" id="IPR027417">
    <property type="entry name" value="P-loop_NTPase"/>
</dbReference>
<gene>
    <name evidence="8" type="ORF">GRJ2_002638400</name>
</gene>
<evidence type="ECO:0000313" key="9">
    <source>
        <dbReference type="Proteomes" id="UP001623348"/>
    </source>
</evidence>
<dbReference type="FunFam" id="3.40.50.300:FF:000422">
    <property type="entry name" value="Guanylate-binding protein 1"/>
    <property type="match status" value="1"/>
</dbReference>
<dbReference type="Gene3D" id="3.40.50.300">
    <property type="entry name" value="P-loop containing nucleotide triphosphate hydrolases"/>
    <property type="match status" value="1"/>
</dbReference>
<dbReference type="InterPro" id="IPR003191">
    <property type="entry name" value="Guanylate-bd/ATL_C"/>
</dbReference>
<evidence type="ECO:0000256" key="2">
    <source>
        <dbReference type="ARBA" id="ARBA00022741"/>
    </source>
</evidence>
<keyword evidence="2" id="KW-0547">Nucleotide-binding</keyword>
<organism evidence="8 9">
    <name type="scientific">Grus japonensis</name>
    <name type="common">Japanese crane</name>
    <name type="synonym">Red-crowned crane</name>
    <dbReference type="NCBI Taxonomy" id="30415"/>
    <lineage>
        <taxon>Eukaryota</taxon>
        <taxon>Metazoa</taxon>
        <taxon>Chordata</taxon>
        <taxon>Craniata</taxon>
        <taxon>Vertebrata</taxon>
        <taxon>Euteleostomi</taxon>
        <taxon>Archelosauria</taxon>
        <taxon>Archosauria</taxon>
        <taxon>Dinosauria</taxon>
        <taxon>Saurischia</taxon>
        <taxon>Theropoda</taxon>
        <taxon>Coelurosauria</taxon>
        <taxon>Aves</taxon>
        <taxon>Neognathae</taxon>
        <taxon>Neoaves</taxon>
        <taxon>Gruiformes</taxon>
        <taxon>Gruidae</taxon>
        <taxon>Grus</taxon>
    </lineage>
</organism>
<feature type="domain" description="GB1/RHD3-type G" evidence="7">
    <location>
        <begin position="36"/>
        <end position="283"/>
    </location>
</feature>
<reference evidence="8 9" key="1">
    <citation type="submission" date="2024-06" db="EMBL/GenBank/DDBJ databases">
        <title>The draft genome of Grus japonensis, version 3.</title>
        <authorList>
            <person name="Nabeshima K."/>
            <person name="Suzuki S."/>
            <person name="Onuma M."/>
        </authorList>
    </citation>
    <scope>NUCLEOTIDE SEQUENCE [LARGE SCALE GENOMIC DNA]</scope>
    <source>
        <strain evidence="8 9">451A</strain>
    </source>
</reference>
<comment type="similarity">
    <text evidence="6">Belongs to the TRAFAC class dynamin-like GTPase superfamily. GB1/RHD3 GTPase family.</text>
</comment>
<dbReference type="InterPro" id="IPR030386">
    <property type="entry name" value="G_GB1_RHD3_dom"/>
</dbReference>
<dbReference type="CDD" id="cd16269">
    <property type="entry name" value="GBP_C"/>
    <property type="match status" value="1"/>
</dbReference>
<dbReference type="Proteomes" id="UP001623348">
    <property type="component" value="Unassembled WGS sequence"/>
</dbReference>
<keyword evidence="9" id="KW-1185">Reference proteome</keyword>
<accession>A0ABC9XVF5</accession>
<dbReference type="Pfam" id="PF02263">
    <property type="entry name" value="GBP"/>
    <property type="match status" value="1"/>
</dbReference>
<evidence type="ECO:0000256" key="1">
    <source>
        <dbReference type="ARBA" id="ARBA00022588"/>
    </source>
</evidence>
<dbReference type="GO" id="GO:0005525">
    <property type="term" value="F:GTP binding"/>
    <property type="evidence" value="ECO:0007669"/>
    <property type="project" value="UniProtKB-KW"/>
</dbReference>
<dbReference type="InterPro" id="IPR015894">
    <property type="entry name" value="Guanylate-bd_N"/>
</dbReference>
<dbReference type="AlphaFoldDB" id="A0ABC9XVF5"/>
<name>A0ABC9XVF5_GRUJA</name>